<comment type="similarity">
    <text evidence="2">Belongs to the Ap4A hydrolase family.</text>
</comment>
<dbReference type="PIRSF" id="PIRSF000903">
    <property type="entry name" value="B5n-ttraPtase_sm"/>
    <property type="match status" value="1"/>
</dbReference>
<dbReference type="Pfam" id="PF00149">
    <property type="entry name" value="Metallophos"/>
    <property type="match status" value="1"/>
</dbReference>
<comment type="catalytic activity">
    <reaction evidence="8">
        <text>P(1),P(4)-bis(5'-adenosyl) tetraphosphate + H2O = 2 ADP + 2 H(+)</text>
        <dbReference type="Rhea" id="RHEA:24252"/>
        <dbReference type="ChEBI" id="CHEBI:15377"/>
        <dbReference type="ChEBI" id="CHEBI:15378"/>
        <dbReference type="ChEBI" id="CHEBI:58141"/>
        <dbReference type="ChEBI" id="CHEBI:456216"/>
        <dbReference type="EC" id="3.6.1.41"/>
    </reaction>
</comment>
<evidence type="ECO:0000256" key="3">
    <source>
        <dbReference type="ARBA" id="ARBA00012506"/>
    </source>
</evidence>
<gene>
    <name evidence="10" type="ORF">GCU85_04485</name>
</gene>
<dbReference type="AlphaFoldDB" id="A0A6N7EZQ1"/>
<keyword evidence="4 10" id="KW-0378">Hydrolase</keyword>
<dbReference type="EC" id="3.6.1.41" evidence="3"/>
<comment type="function">
    <text evidence="1">Hydrolyzes diadenosine 5',5'''-P1,P4-tetraphosphate to yield ADP.</text>
</comment>
<name>A0A6N7EZQ1_9GAMM</name>
<dbReference type="GO" id="GO:0016791">
    <property type="term" value="F:phosphatase activity"/>
    <property type="evidence" value="ECO:0007669"/>
    <property type="project" value="TreeGrafter"/>
</dbReference>
<dbReference type="GO" id="GO:0005737">
    <property type="term" value="C:cytoplasm"/>
    <property type="evidence" value="ECO:0007669"/>
    <property type="project" value="TreeGrafter"/>
</dbReference>
<dbReference type="SUPFAM" id="SSF56300">
    <property type="entry name" value="Metallo-dependent phosphatases"/>
    <property type="match status" value="1"/>
</dbReference>
<sequence>MINRSQGLRRMSTYIIGDVHGCYQSLLALLGKIQFNPKKDKLIFVGDLINRGPDSLSVLRFVKSLGDSAVVVLGNHDISFIAYMAGVYHGRGTDFPKMALAKDSTALSEWLRNQPLLHQVLDLNYLVVHAAIPPEWSIEKATQRARKAEKKLRGENYKKYLRAAYQPGPTHWKKCQTKRDKFRYTVNGLTRLRYCDAKGGFDLSEKAPPRQQKKGLLPWFESRQSRQDDQATQIVFGHWAALGYHQYGNSICIDSGCVWGNRLTALKITPDGYLAIHKKR</sequence>
<dbReference type="InterPro" id="IPR004617">
    <property type="entry name" value="ApaH"/>
</dbReference>
<evidence type="ECO:0000256" key="1">
    <source>
        <dbReference type="ARBA" id="ARBA00003413"/>
    </source>
</evidence>
<dbReference type="InterPro" id="IPR050126">
    <property type="entry name" value="Ap4A_hydrolase"/>
</dbReference>
<organism evidence="10 11">
    <name type="scientific">Ostreibacterium oceani</name>
    <dbReference type="NCBI Taxonomy" id="2654998"/>
    <lineage>
        <taxon>Bacteria</taxon>
        <taxon>Pseudomonadati</taxon>
        <taxon>Pseudomonadota</taxon>
        <taxon>Gammaproteobacteria</taxon>
        <taxon>Cardiobacteriales</taxon>
        <taxon>Ostreibacteriaceae</taxon>
        <taxon>Ostreibacterium</taxon>
    </lineage>
</organism>
<evidence type="ECO:0000256" key="5">
    <source>
        <dbReference type="ARBA" id="ARBA00031248"/>
    </source>
</evidence>
<evidence type="ECO:0000256" key="7">
    <source>
        <dbReference type="ARBA" id="ARBA00033210"/>
    </source>
</evidence>
<proteinExistence type="inferred from homology"/>
<accession>A0A6N7EZQ1</accession>
<reference evidence="10 11" key="1">
    <citation type="submission" date="2019-10" db="EMBL/GenBank/DDBJ databases">
        <title>Cardiobacteriales fam. a chemoheterotrophic member of the order Cardiobacteriales, and proposal of Cardiobacteriales fam. nov.</title>
        <authorList>
            <person name="Wang C."/>
        </authorList>
    </citation>
    <scope>NUCLEOTIDE SEQUENCE [LARGE SCALE GENOMIC DNA]</scope>
    <source>
        <strain evidence="10 11">ML27</strain>
    </source>
</reference>
<evidence type="ECO:0000256" key="8">
    <source>
        <dbReference type="ARBA" id="ARBA00049417"/>
    </source>
</evidence>
<dbReference type="InterPro" id="IPR029052">
    <property type="entry name" value="Metallo-depent_PP-like"/>
</dbReference>
<evidence type="ECO:0000256" key="4">
    <source>
        <dbReference type="ARBA" id="ARBA00022801"/>
    </source>
</evidence>
<dbReference type="InterPro" id="IPR004843">
    <property type="entry name" value="Calcineurin-like_PHP"/>
</dbReference>
<dbReference type="Proteomes" id="UP000471298">
    <property type="component" value="Unassembled WGS sequence"/>
</dbReference>
<dbReference type="EMBL" id="WHNW01000004">
    <property type="protein sequence ID" value="MPV85988.1"/>
    <property type="molecule type" value="Genomic_DNA"/>
</dbReference>
<dbReference type="GO" id="GO:0110154">
    <property type="term" value="P:RNA decapping"/>
    <property type="evidence" value="ECO:0007669"/>
    <property type="project" value="TreeGrafter"/>
</dbReference>
<evidence type="ECO:0000256" key="6">
    <source>
        <dbReference type="ARBA" id="ARBA00032248"/>
    </source>
</evidence>
<dbReference type="PANTHER" id="PTHR42850">
    <property type="entry name" value="METALLOPHOSPHOESTERASE"/>
    <property type="match status" value="1"/>
</dbReference>
<dbReference type="GO" id="GO:0008803">
    <property type="term" value="F:bis(5'-nucleosyl)-tetraphosphatase (symmetrical) activity"/>
    <property type="evidence" value="ECO:0007669"/>
    <property type="project" value="UniProtKB-EC"/>
</dbReference>
<dbReference type="FunCoup" id="A0A6N7EZQ1">
    <property type="interactions" value="174"/>
</dbReference>
<evidence type="ECO:0000313" key="11">
    <source>
        <dbReference type="Proteomes" id="UP000471298"/>
    </source>
</evidence>
<dbReference type="PANTHER" id="PTHR42850:SF11">
    <property type="entry name" value="BIS(5'-NUCLEOSYL)-TETRAPHOSPHATASE [SYMMETRICAL]"/>
    <property type="match status" value="1"/>
</dbReference>
<dbReference type="Gene3D" id="3.60.21.10">
    <property type="match status" value="1"/>
</dbReference>
<dbReference type="NCBIfam" id="TIGR00668">
    <property type="entry name" value="apaH"/>
    <property type="match status" value="1"/>
</dbReference>
<comment type="caution">
    <text evidence="10">The sequence shown here is derived from an EMBL/GenBank/DDBJ whole genome shotgun (WGS) entry which is preliminary data.</text>
</comment>
<keyword evidence="11" id="KW-1185">Reference proteome</keyword>
<evidence type="ECO:0000259" key="9">
    <source>
        <dbReference type="Pfam" id="PF00149"/>
    </source>
</evidence>
<dbReference type="NCBIfam" id="NF001204">
    <property type="entry name" value="PRK00166.1"/>
    <property type="match status" value="1"/>
</dbReference>
<protein>
    <recommendedName>
        <fullName evidence="3">bis(5'-nucleosyl)-tetraphosphatase (symmetrical)</fullName>
        <ecNumber evidence="3">3.6.1.41</ecNumber>
    </recommendedName>
    <alternativeName>
        <fullName evidence="6">Ap4A hydrolase</fullName>
    </alternativeName>
    <alternativeName>
        <fullName evidence="5">Diadenosine 5',5'''-P1,P4-tetraphosphate pyrophosphohydrolase</fullName>
    </alternativeName>
    <alternativeName>
        <fullName evidence="7">Diadenosine tetraphosphatase</fullName>
    </alternativeName>
</protein>
<feature type="domain" description="Calcineurin-like phosphoesterase" evidence="9">
    <location>
        <begin position="11"/>
        <end position="177"/>
    </location>
</feature>
<evidence type="ECO:0000313" key="10">
    <source>
        <dbReference type="EMBL" id="MPV85988.1"/>
    </source>
</evidence>
<evidence type="ECO:0000256" key="2">
    <source>
        <dbReference type="ARBA" id="ARBA00005419"/>
    </source>
</evidence>
<dbReference type="InParanoid" id="A0A6N7EZQ1"/>